<dbReference type="EMBL" id="OB801903">
    <property type="protein sequence ID" value="CAD7435692.1"/>
    <property type="molecule type" value="Genomic_DNA"/>
</dbReference>
<evidence type="ECO:0000313" key="1">
    <source>
        <dbReference type="EMBL" id="CAD7435692.1"/>
    </source>
</evidence>
<reference evidence="1" key="1">
    <citation type="submission" date="2020-11" db="EMBL/GenBank/DDBJ databases">
        <authorList>
            <person name="Tran Van P."/>
        </authorList>
    </citation>
    <scope>NUCLEOTIDE SEQUENCE</scope>
</reference>
<protein>
    <submittedName>
        <fullName evidence="1">Uncharacterized protein</fullName>
    </submittedName>
</protein>
<organism evidence="1">
    <name type="scientific">Timema monikensis</name>
    <dbReference type="NCBI Taxonomy" id="170555"/>
    <lineage>
        <taxon>Eukaryota</taxon>
        <taxon>Metazoa</taxon>
        <taxon>Ecdysozoa</taxon>
        <taxon>Arthropoda</taxon>
        <taxon>Hexapoda</taxon>
        <taxon>Insecta</taxon>
        <taxon>Pterygota</taxon>
        <taxon>Neoptera</taxon>
        <taxon>Polyneoptera</taxon>
        <taxon>Phasmatodea</taxon>
        <taxon>Timematodea</taxon>
        <taxon>Timematoidea</taxon>
        <taxon>Timematidae</taxon>
        <taxon>Timema</taxon>
    </lineage>
</organism>
<name>A0A7R9EMZ0_9NEOP</name>
<sequence>MSGHSIVKTVLSISSSTLIRTVSAMVRDPGNAPFGTSSFPS</sequence>
<dbReference type="AlphaFoldDB" id="A0A7R9EMZ0"/>
<accession>A0A7R9EMZ0</accession>
<proteinExistence type="predicted"/>
<gene>
    <name evidence="1" type="ORF">TMSB3V08_LOCUS12338</name>
</gene>